<dbReference type="GO" id="GO:0016757">
    <property type="term" value="F:glycosyltransferase activity"/>
    <property type="evidence" value="ECO:0007669"/>
    <property type="project" value="InterPro"/>
</dbReference>
<sequence length="328" mass="36278">MPSSEADPTRCQLIGRDNGAGLSRDMALLADALRHNGSEVTLSALAHRGRLAEWLTRRRLAGSVPAFDVNLMLERIRPEFAAAAHRNVLVPNPEYFRPQDRAALAQMDAVWVKTRHAEALFAALGARTHYIGFSSPDRHLSDVPRQASFFHGPGRSGNKGTAALLALWATHPAWPTLTVVWRRKHIEHGALPDNVRLIREHLDDASYRRLQNEHRFHLCPSQTEGYGHYLAEAMSCGAVVLTLDAAPMNELVTPARGVLVPAQASGQQDLATLYRFADTDMAAAIERCIAMDASEAERLGQAARTWYEANRDAFPARLHEAMCAIERT</sequence>
<dbReference type="Gene3D" id="3.40.50.2000">
    <property type="entry name" value="Glycogen Phosphorylase B"/>
    <property type="match status" value="1"/>
</dbReference>
<dbReference type="RefSeq" id="WP_092705224.1">
    <property type="nucleotide sequence ID" value="NZ_FOSR01000022.1"/>
</dbReference>
<name>A0A1I4G6J5_9GAMM</name>
<reference evidence="3" key="1">
    <citation type="submission" date="2016-10" db="EMBL/GenBank/DDBJ databases">
        <authorList>
            <person name="Varghese N."/>
            <person name="Submissions S."/>
        </authorList>
    </citation>
    <scope>NUCLEOTIDE SEQUENCE [LARGE SCALE GENOMIC DNA]</scope>
    <source>
        <strain evidence="3">MO64</strain>
    </source>
</reference>
<dbReference type="EMBL" id="FOSR01000022">
    <property type="protein sequence ID" value="SFL25712.1"/>
    <property type="molecule type" value="Genomic_DNA"/>
</dbReference>
<dbReference type="Proteomes" id="UP000198725">
    <property type="component" value="Unassembled WGS sequence"/>
</dbReference>
<dbReference type="AlphaFoldDB" id="A0A1I4G6J5"/>
<keyword evidence="2" id="KW-0808">Transferase</keyword>
<keyword evidence="3" id="KW-1185">Reference proteome</keyword>
<evidence type="ECO:0000313" key="3">
    <source>
        <dbReference type="Proteomes" id="UP000198725"/>
    </source>
</evidence>
<proteinExistence type="predicted"/>
<dbReference type="InterPro" id="IPR001296">
    <property type="entry name" value="Glyco_trans_1"/>
</dbReference>
<protein>
    <submittedName>
        <fullName evidence="2">Glycosyl transferases group 1</fullName>
    </submittedName>
</protein>
<accession>A0A1I4G6J5</accession>
<feature type="domain" description="Glycosyl transferase family 1" evidence="1">
    <location>
        <begin position="184"/>
        <end position="263"/>
    </location>
</feature>
<gene>
    <name evidence="2" type="ORF">SAMN05192579_12210</name>
</gene>
<dbReference type="SUPFAM" id="SSF53756">
    <property type="entry name" value="UDP-Glycosyltransferase/glycogen phosphorylase"/>
    <property type="match status" value="1"/>
</dbReference>
<evidence type="ECO:0000313" key="2">
    <source>
        <dbReference type="EMBL" id="SFL25712.1"/>
    </source>
</evidence>
<evidence type="ECO:0000259" key="1">
    <source>
        <dbReference type="Pfam" id="PF00534"/>
    </source>
</evidence>
<organism evidence="2 3">
    <name type="scientific">Rhodanobacter glycinis</name>
    <dbReference type="NCBI Taxonomy" id="582702"/>
    <lineage>
        <taxon>Bacteria</taxon>
        <taxon>Pseudomonadati</taxon>
        <taxon>Pseudomonadota</taxon>
        <taxon>Gammaproteobacteria</taxon>
        <taxon>Lysobacterales</taxon>
        <taxon>Rhodanobacteraceae</taxon>
        <taxon>Rhodanobacter</taxon>
    </lineage>
</organism>
<dbReference type="Pfam" id="PF00534">
    <property type="entry name" value="Glycos_transf_1"/>
    <property type="match status" value="1"/>
</dbReference>